<evidence type="ECO:0000259" key="1">
    <source>
        <dbReference type="Pfam" id="PF13358"/>
    </source>
</evidence>
<gene>
    <name evidence="2" type="ORF">EEDITHA_LOCUS17878</name>
</gene>
<dbReference type="Gene3D" id="3.30.420.10">
    <property type="entry name" value="Ribonuclease H-like superfamily/Ribonuclease H"/>
    <property type="match status" value="1"/>
</dbReference>
<evidence type="ECO:0000313" key="3">
    <source>
        <dbReference type="Proteomes" id="UP001153954"/>
    </source>
</evidence>
<dbReference type="InterPro" id="IPR036397">
    <property type="entry name" value="RNaseH_sf"/>
</dbReference>
<reference evidence="2" key="1">
    <citation type="submission" date="2022-03" db="EMBL/GenBank/DDBJ databases">
        <authorList>
            <person name="Tunstrom K."/>
        </authorList>
    </citation>
    <scope>NUCLEOTIDE SEQUENCE</scope>
</reference>
<dbReference type="GO" id="GO:0003676">
    <property type="term" value="F:nucleic acid binding"/>
    <property type="evidence" value="ECO:0007669"/>
    <property type="project" value="InterPro"/>
</dbReference>
<dbReference type="Proteomes" id="UP001153954">
    <property type="component" value="Unassembled WGS sequence"/>
</dbReference>
<comment type="caution">
    <text evidence="2">The sequence shown here is derived from an EMBL/GenBank/DDBJ whole genome shotgun (WGS) entry which is preliminary data.</text>
</comment>
<dbReference type="AlphaFoldDB" id="A0AAU9UUY7"/>
<dbReference type="Pfam" id="PF13358">
    <property type="entry name" value="DDE_3"/>
    <property type="match status" value="1"/>
</dbReference>
<accession>A0AAU9UUY7</accession>
<evidence type="ECO:0000313" key="2">
    <source>
        <dbReference type="EMBL" id="CAH2103351.1"/>
    </source>
</evidence>
<organism evidence="2 3">
    <name type="scientific">Euphydryas editha</name>
    <name type="common">Edith's checkerspot</name>
    <dbReference type="NCBI Taxonomy" id="104508"/>
    <lineage>
        <taxon>Eukaryota</taxon>
        <taxon>Metazoa</taxon>
        <taxon>Ecdysozoa</taxon>
        <taxon>Arthropoda</taxon>
        <taxon>Hexapoda</taxon>
        <taxon>Insecta</taxon>
        <taxon>Pterygota</taxon>
        <taxon>Neoptera</taxon>
        <taxon>Endopterygota</taxon>
        <taxon>Lepidoptera</taxon>
        <taxon>Glossata</taxon>
        <taxon>Ditrysia</taxon>
        <taxon>Papilionoidea</taxon>
        <taxon>Nymphalidae</taxon>
        <taxon>Nymphalinae</taxon>
        <taxon>Euphydryas</taxon>
    </lineage>
</organism>
<dbReference type="EMBL" id="CAKOGL010000026">
    <property type="protein sequence ID" value="CAH2103351.1"/>
    <property type="molecule type" value="Genomic_DNA"/>
</dbReference>
<keyword evidence="3" id="KW-1185">Reference proteome</keyword>
<sequence length="149" mass="17036">MQLLMESIFNFVRVVLYGIYNLTRLVGTRERFSQCCFAETVSYGGGSVMMWAGISYEGKTELLFVPGGSRREGMTAQKYVEYILLDHVVPYAGYIRENFVLIHNNARCHTASITSQILEEVEIETMMWPALSPDPIEHLWDELKKRGSS</sequence>
<protein>
    <recommendedName>
        <fullName evidence="1">Tc1-like transposase DDE domain-containing protein</fullName>
    </recommendedName>
</protein>
<dbReference type="InterPro" id="IPR038717">
    <property type="entry name" value="Tc1-like_DDE_dom"/>
</dbReference>
<proteinExistence type="predicted"/>
<name>A0AAU9UUY7_EUPED</name>
<feature type="domain" description="Tc1-like transposase DDE" evidence="1">
    <location>
        <begin position="46"/>
        <end position="146"/>
    </location>
</feature>